<evidence type="ECO:0000313" key="3">
    <source>
        <dbReference type="Proteomes" id="UP000008136"/>
    </source>
</evidence>
<dbReference type="OrthoDB" id="28610at2157"/>
<dbReference type="RefSeq" id="WP_013682866.1">
    <property type="nucleotide sequence ID" value="NC_015320.1"/>
</dbReference>
<dbReference type="GeneID" id="10393241"/>
<dbReference type="PANTHER" id="PTHR36216">
    <property type="entry name" value="TRANSCRIPTIONAL REGULATOR, TRMB"/>
    <property type="match status" value="1"/>
</dbReference>
<sequence length="174" mass="20798">MEIDLETRRRIYELIRTSPGIHFREIERRLKIAVGNLQYHLHYLEKKNLVRSEQDGEYIRYFPKDCRLDEADRKILSFLRRRTSRRILIHLLSNPGANNKDISRSVNLSPSTVSWHLNKLVEVGIVERKKEGRESYFKVKDPERVVRLIITYKESFLDRLVEGFVEAWERAEMG</sequence>
<dbReference type="InterPro" id="IPR056504">
    <property type="entry name" value="HTH_HVO_0163_N"/>
</dbReference>
<dbReference type="SUPFAM" id="SSF46785">
    <property type="entry name" value="Winged helix' DNA-binding domain"/>
    <property type="match status" value="2"/>
</dbReference>
<dbReference type="InterPro" id="IPR036390">
    <property type="entry name" value="WH_DNA-bd_sf"/>
</dbReference>
<dbReference type="eggNOG" id="arCOG02611">
    <property type="taxonomic scope" value="Archaea"/>
</dbReference>
<accession>F2KN89</accession>
<name>F2KN89_ARCVS</name>
<dbReference type="Pfam" id="PF13412">
    <property type="entry name" value="HTH_24"/>
    <property type="match status" value="1"/>
</dbReference>
<dbReference type="InterPro" id="IPR036388">
    <property type="entry name" value="WH-like_DNA-bd_sf"/>
</dbReference>
<dbReference type="STRING" id="693661.Arcve_0149"/>
<feature type="domain" description="HTH arsR-type" evidence="1">
    <location>
        <begin position="64"/>
        <end position="159"/>
    </location>
</feature>
<dbReference type="InterPro" id="IPR011991">
    <property type="entry name" value="ArsR-like_HTH"/>
</dbReference>
<reference evidence="2 3" key="1">
    <citation type="submission" date="2011-03" db="EMBL/GenBank/DDBJ databases">
        <title>The complete genome of Archaeoglobus veneficus SNP6.</title>
        <authorList>
            <consortium name="US DOE Joint Genome Institute (JGI-PGF)"/>
            <person name="Lucas S."/>
            <person name="Copeland A."/>
            <person name="Lapidus A."/>
            <person name="Bruce D."/>
            <person name="Goodwin L."/>
            <person name="Pitluck S."/>
            <person name="Kyrpides N."/>
            <person name="Mavromatis K."/>
            <person name="Pagani I."/>
            <person name="Ivanova N."/>
            <person name="Mikhailova N."/>
            <person name="Lu M."/>
            <person name="Detter J.C."/>
            <person name="Tapia R."/>
            <person name="Han C."/>
            <person name="Land M."/>
            <person name="Hauser L."/>
            <person name="Markowitz V."/>
            <person name="Cheng J.-F."/>
            <person name="Hugenholtz P."/>
            <person name="Woyke T."/>
            <person name="Wu D."/>
            <person name="Spring S."/>
            <person name="Brambilla E."/>
            <person name="Klenk H.-P."/>
            <person name="Eisen J.A."/>
        </authorList>
    </citation>
    <scope>NUCLEOTIDE SEQUENCE [LARGE SCALE GENOMIC DNA]</scope>
    <source>
        <strain>SNP6</strain>
    </source>
</reference>
<dbReference type="PROSITE" id="PS50987">
    <property type="entry name" value="HTH_ARSR_2"/>
    <property type="match status" value="1"/>
</dbReference>
<dbReference type="KEGG" id="ave:Arcve_0149"/>
<evidence type="ECO:0000259" key="1">
    <source>
        <dbReference type="PROSITE" id="PS50987"/>
    </source>
</evidence>
<dbReference type="GO" id="GO:0003700">
    <property type="term" value="F:DNA-binding transcription factor activity"/>
    <property type="evidence" value="ECO:0007669"/>
    <property type="project" value="InterPro"/>
</dbReference>
<dbReference type="CDD" id="cd00090">
    <property type="entry name" value="HTH_ARSR"/>
    <property type="match status" value="2"/>
</dbReference>
<dbReference type="Pfam" id="PF24266">
    <property type="entry name" value="HTH_HVO_0163_N"/>
    <property type="match status" value="1"/>
</dbReference>
<dbReference type="Proteomes" id="UP000008136">
    <property type="component" value="Chromosome"/>
</dbReference>
<dbReference type="PANTHER" id="PTHR36216:SF1">
    <property type="entry name" value="HTH ARSR-TYPE DOMAIN-CONTAINING PROTEIN"/>
    <property type="match status" value="1"/>
</dbReference>
<dbReference type="SMART" id="SM00418">
    <property type="entry name" value="HTH_ARSR"/>
    <property type="match status" value="2"/>
</dbReference>
<keyword evidence="3" id="KW-1185">Reference proteome</keyword>
<gene>
    <name evidence="2" type="ordered locus">Arcve_0149</name>
</gene>
<organism evidence="2 3">
    <name type="scientific">Archaeoglobus veneficus (strain DSM 11195 / SNP6)</name>
    <dbReference type="NCBI Taxonomy" id="693661"/>
    <lineage>
        <taxon>Archaea</taxon>
        <taxon>Methanobacteriati</taxon>
        <taxon>Methanobacteriota</taxon>
        <taxon>Archaeoglobi</taxon>
        <taxon>Archaeoglobales</taxon>
        <taxon>Archaeoglobaceae</taxon>
        <taxon>Archaeoglobus</taxon>
    </lineage>
</organism>
<dbReference type="AlphaFoldDB" id="F2KN89"/>
<dbReference type="InterPro" id="IPR001845">
    <property type="entry name" value="HTH_ArsR_DNA-bd_dom"/>
</dbReference>
<protein>
    <submittedName>
        <fullName evidence="2">Transcriptional regulator, ArsR family</fullName>
    </submittedName>
</protein>
<dbReference type="HOGENOM" id="CLU_109676_0_1_2"/>
<proteinExistence type="predicted"/>
<evidence type="ECO:0000313" key="2">
    <source>
        <dbReference type="EMBL" id="AEA46190.1"/>
    </source>
</evidence>
<dbReference type="Gene3D" id="1.10.10.10">
    <property type="entry name" value="Winged helix-like DNA-binding domain superfamily/Winged helix DNA-binding domain"/>
    <property type="match status" value="2"/>
</dbReference>
<dbReference type="EMBL" id="CP002588">
    <property type="protein sequence ID" value="AEA46190.1"/>
    <property type="molecule type" value="Genomic_DNA"/>
</dbReference>